<keyword evidence="2" id="KW-0732">Signal</keyword>
<dbReference type="InterPro" id="IPR012899">
    <property type="entry name" value="LTXXQ"/>
</dbReference>
<dbReference type="InterPro" id="IPR025961">
    <property type="entry name" value="Metal_resist"/>
</dbReference>
<name>A0A381RIP1_9ZZZZ</name>
<keyword evidence="3" id="KW-0574">Periplasm</keyword>
<proteinExistence type="predicted"/>
<accession>A0A381RIP1</accession>
<evidence type="ECO:0000256" key="1">
    <source>
        <dbReference type="ARBA" id="ARBA00004418"/>
    </source>
</evidence>
<evidence type="ECO:0000313" key="5">
    <source>
        <dbReference type="EMBL" id="SUZ91231.1"/>
    </source>
</evidence>
<sequence length="171" mass="18691">MLFTAALLTLGMFAVADAAWSQPPDGSGGRRGRMGRPGGPGGSGGTMLPLRSLDLTESQRQLVRGVMEQNAEATRAVGERVREVREALRNAETAETPDEGAIRAVAAELANAEGDAAVQRAFVRSQVWRILTPEQQEEVRVLEQEDREIARRMEQRRERGRGSGARRGRGR</sequence>
<organism evidence="5">
    <name type="scientific">marine metagenome</name>
    <dbReference type="NCBI Taxonomy" id="408172"/>
    <lineage>
        <taxon>unclassified sequences</taxon>
        <taxon>metagenomes</taxon>
        <taxon>ecological metagenomes</taxon>
    </lineage>
</organism>
<dbReference type="PANTHER" id="PTHR38102">
    <property type="entry name" value="PERIPLASMIC CHAPERONE SPY"/>
    <property type="match status" value="1"/>
</dbReference>
<feature type="compositionally biased region" description="Gly residues" evidence="4">
    <location>
        <begin position="35"/>
        <end position="45"/>
    </location>
</feature>
<evidence type="ECO:0000256" key="3">
    <source>
        <dbReference type="ARBA" id="ARBA00022764"/>
    </source>
</evidence>
<dbReference type="Gene3D" id="1.20.120.1490">
    <property type="match status" value="1"/>
</dbReference>
<feature type="region of interest" description="Disordered" evidence="4">
    <location>
        <begin position="19"/>
        <end position="48"/>
    </location>
</feature>
<reference evidence="5" key="1">
    <citation type="submission" date="2018-05" db="EMBL/GenBank/DDBJ databases">
        <authorList>
            <person name="Lanie J.A."/>
            <person name="Ng W.-L."/>
            <person name="Kazmierczak K.M."/>
            <person name="Andrzejewski T.M."/>
            <person name="Davidsen T.M."/>
            <person name="Wayne K.J."/>
            <person name="Tettelin H."/>
            <person name="Glass J.I."/>
            <person name="Rusch D."/>
            <person name="Podicherti R."/>
            <person name="Tsui H.-C.T."/>
            <person name="Winkler M.E."/>
        </authorList>
    </citation>
    <scope>NUCLEOTIDE SEQUENCE</scope>
</reference>
<dbReference type="CDD" id="cd09916">
    <property type="entry name" value="CpxP_like"/>
    <property type="match status" value="1"/>
</dbReference>
<protein>
    <recommendedName>
        <fullName evidence="6">Periplasmic heavy metal sensor</fullName>
    </recommendedName>
</protein>
<dbReference type="GO" id="GO:0030288">
    <property type="term" value="C:outer membrane-bounded periplasmic space"/>
    <property type="evidence" value="ECO:0007669"/>
    <property type="project" value="TreeGrafter"/>
</dbReference>
<gene>
    <name evidence="5" type="ORF">METZ01_LOCUS44085</name>
</gene>
<dbReference type="EMBL" id="UINC01001958">
    <property type="protein sequence ID" value="SUZ91231.1"/>
    <property type="molecule type" value="Genomic_DNA"/>
</dbReference>
<dbReference type="Pfam" id="PF13801">
    <property type="entry name" value="Metal_resist"/>
    <property type="match status" value="1"/>
</dbReference>
<evidence type="ECO:0008006" key="6">
    <source>
        <dbReference type="Google" id="ProtNLM"/>
    </source>
</evidence>
<dbReference type="AlphaFoldDB" id="A0A381RIP1"/>
<evidence type="ECO:0000256" key="4">
    <source>
        <dbReference type="SAM" id="MobiDB-lite"/>
    </source>
</evidence>
<dbReference type="PANTHER" id="PTHR38102:SF1">
    <property type="entry name" value="PERIPLASMIC CHAPERONE SPY"/>
    <property type="match status" value="1"/>
</dbReference>
<evidence type="ECO:0000256" key="2">
    <source>
        <dbReference type="ARBA" id="ARBA00022729"/>
    </source>
</evidence>
<comment type="subcellular location">
    <subcellularLocation>
        <location evidence="1">Periplasm</location>
    </subcellularLocation>
</comment>
<dbReference type="InterPro" id="IPR052211">
    <property type="entry name" value="Cpx_auxiliary_protein"/>
</dbReference>
<dbReference type="GO" id="GO:0051082">
    <property type="term" value="F:unfolded protein binding"/>
    <property type="evidence" value="ECO:0007669"/>
    <property type="project" value="TreeGrafter"/>
</dbReference>